<feature type="binding site" evidence="7">
    <location>
        <position position="105"/>
    </location>
    <ligand>
        <name>Zn(2+)</name>
        <dbReference type="ChEBI" id="CHEBI:29105"/>
    </ligand>
</feature>
<keyword evidence="6 9" id="KW-0804">Transcription</keyword>
<feature type="binding site" evidence="7">
    <location>
        <position position="108"/>
    </location>
    <ligand>
        <name>Zn(2+)</name>
        <dbReference type="ChEBI" id="CHEBI:29105"/>
    </ligand>
</feature>
<comment type="subcellular location">
    <subcellularLocation>
        <location evidence="9">Cytoplasm</location>
    </subcellularLocation>
</comment>
<dbReference type="GO" id="GO:1900376">
    <property type="term" value="P:regulation of secondary metabolite biosynthetic process"/>
    <property type="evidence" value="ECO:0007669"/>
    <property type="project" value="TreeGrafter"/>
</dbReference>
<accession>A0A516SHJ5</accession>
<feature type="binding site" evidence="7">
    <location>
        <position position="148"/>
    </location>
    <ligand>
        <name>Zn(2+)</name>
        <dbReference type="ChEBI" id="CHEBI:29105"/>
    </ligand>
</feature>
<comment type="similarity">
    <text evidence="1 9">Belongs to the Fur family.</text>
</comment>
<evidence type="ECO:0000256" key="9">
    <source>
        <dbReference type="RuleBase" id="RU364037"/>
    </source>
</evidence>
<dbReference type="AlphaFoldDB" id="A0A516SHJ5"/>
<keyword evidence="7 9" id="KW-0479">Metal-binding</keyword>
<dbReference type="InterPro" id="IPR043135">
    <property type="entry name" value="Fur_C"/>
</dbReference>
<comment type="cofactor">
    <cofactor evidence="7">
        <name>Zn(2+)</name>
        <dbReference type="ChEBI" id="CHEBI:29105"/>
    </cofactor>
    <text evidence="7">Binds 1 zinc ion per subunit.</text>
</comment>
<name>A0A516SHJ5_9NEIS</name>
<evidence type="ECO:0000256" key="3">
    <source>
        <dbReference type="ARBA" id="ARBA00022833"/>
    </source>
</evidence>
<dbReference type="InterPro" id="IPR002481">
    <property type="entry name" value="FUR"/>
</dbReference>
<keyword evidence="2 9" id="KW-0678">Repressor</keyword>
<dbReference type="PANTHER" id="PTHR33202:SF6">
    <property type="entry name" value="ZINC UPTAKE REGULATION PROTEIN"/>
    <property type="match status" value="1"/>
</dbReference>
<evidence type="ECO:0000313" key="10">
    <source>
        <dbReference type="EMBL" id="QDQ27613.1"/>
    </source>
</evidence>
<dbReference type="SUPFAM" id="SSF46785">
    <property type="entry name" value="Winged helix' DNA-binding domain"/>
    <property type="match status" value="1"/>
</dbReference>
<dbReference type="Proteomes" id="UP000317550">
    <property type="component" value="Chromosome"/>
</dbReference>
<comment type="cofactor">
    <cofactor evidence="8">
        <name>Mn(2+)</name>
        <dbReference type="ChEBI" id="CHEBI:29035"/>
    </cofactor>
    <cofactor evidence="8">
        <name>Fe(2+)</name>
        <dbReference type="ChEBI" id="CHEBI:29033"/>
    </cofactor>
    <text evidence="8">Binds 1 Mn(2+) or Fe(2+) ion per subunit.</text>
</comment>
<evidence type="ECO:0000256" key="2">
    <source>
        <dbReference type="ARBA" id="ARBA00022491"/>
    </source>
</evidence>
<evidence type="ECO:0000256" key="4">
    <source>
        <dbReference type="ARBA" id="ARBA00023015"/>
    </source>
</evidence>
<gene>
    <name evidence="9" type="primary">fur</name>
    <name evidence="10" type="ORF">FNU76_15345</name>
</gene>
<dbReference type="RefSeq" id="WP_144279006.1">
    <property type="nucleotide sequence ID" value="NZ_CP041730.1"/>
</dbReference>
<keyword evidence="3 7" id="KW-0862">Zinc</keyword>
<dbReference type="OrthoDB" id="8659436at2"/>
<reference evidence="11" key="1">
    <citation type="submission" date="2019-07" db="EMBL/GenBank/DDBJ databases">
        <title>Chitinimonas sp. nov., isolated from Ny-Alesund, arctica soil.</title>
        <authorList>
            <person name="Xu Q."/>
            <person name="Peng F."/>
        </authorList>
    </citation>
    <scope>NUCLEOTIDE SEQUENCE [LARGE SCALE GENOMIC DNA]</scope>
    <source>
        <strain evidence="11">R3-44</strain>
    </source>
</reference>
<dbReference type="EMBL" id="CP041730">
    <property type="protein sequence ID" value="QDQ27613.1"/>
    <property type="molecule type" value="Genomic_DNA"/>
</dbReference>
<evidence type="ECO:0000256" key="8">
    <source>
        <dbReference type="PIRSR" id="PIRSR602481-2"/>
    </source>
</evidence>
<organism evidence="10 11">
    <name type="scientific">Chitinimonas arctica</name>
    <dbReference type="NCBI Taxonomy" id="2594795"/>
    <lineage>
        <taxon>Bacteria</taxon>
        <taxon>Pseudomonadati</taxon>
        <taxon>Pseudomonadota</taxon>
        <taxon>Betaproteobacteria</taxon>
        <taxon>Neisseriales</taxon>
        <taxon>Chitinibacteraceae</taxon>
        <taxon>Chitinimonas</taxon>
    </lineage>
</organism>
<keyword evidence="5 9" id="KW-0238">DNA-binding</keyword>
<dbReference type="GO" id="GO:0045892">
    <property type="term" value="P:negative regulation of DNA-templated transcription"/>
    <property type="evidence" value="ECO:0007669"/>
    <property type="project" value="TreeGrafter"/>
</dbReference>
<keyword evidence="8 9" id="KW-0408">Iron</keyword>
<comment type="subunit">
    <text evidence="9">Homodimer.</text>
</comment>
<feature type="binding site" evidence="8">
    <location>
        <position position="120"/>
    </location>
    <ligand>
        <name>Fe cation</name>
        <dbReference type="ChEBI" id="CHEBI:24875"/>
    </ligand>
</feature>
<dbReference type="InterPro" id="IPR036390">
    <property type="entry name" value="WH_DNA-bd_sf"/>
</dbReference>
<dbReference type="CDD" id="cd07153">
    <property type="entry name" value="Fur_like"/>
    <property type="match status" value="1"/>
</dbReference>
<keyword evidence="4 9" id="KW-0805">Transcription regulation</keyword>
<dbReference type="GO" id="GO:0000976">
    <property type="term" value="F:transcription cis-regulatory region binding"/>
    <property type="evidence" value="ECO:0007669"/>
    <property type="project" value="TreeGrafter"/>
</dbReference>
<dbReference type="Gene3D" id="1.10.10.10">
    <property type="entry name" value="Winged helix-like DNA-binding domain superfamily/Winged helix DNA-binding domain"/>
    <property type="match status" value="1"/>
</dbReference>
<dbReference type="GO" id="GO:0003700">
    <property type="term" value="F:DNA-binding transcription factor activity"/>
    <property type="evidence" value="ECO:0007669"/>
    <property type="project" value="UniProtKB-UniRule"/>
</dbReference>
<protein>
    <recommendedName>
        <fullName evidence="9">Ferric uptake regulation protein</fullName>
    </recommendedName>
</protein>
<dbReference type="Pfam" id="PF01475">
    <property type="entry name" value="FUR"/>
    <property type="match status" value="1"/>
</dbReference>
<feature type="binding site" evidence="7">
    <location>
        <position position="145"/>
    </location>
    <ligand>
        <name>Zn(2+)</name>
        <dbReference type="ChEBI" id="CHEBI:29105"/>
    </ligand>
</feature>
<keyword evidence="9" id="KW-0963">Cytoplasm</keyword>
<evidence type="ECO:0000256" key="7">
    <source>
        <dbReference type="PIRSR" id="PIRSR602481-1"/>
    </source>
</evidence>
<keyword evidence="11" id="KW-1185">Reference proteome</keyword>
<dbReference type="PANTHER" id="PTHR33202">
    <property type="entry name" value="ZINC UPTAKE REGULATION PROTEIN"/>
    <property type="match status" value="1"/>
</dbReference>
<evidence type="ECO:0000256" key="5">
    <source>
        <dbReference type="ARBA" id="ARBA00023125"/>
    </source>
</evidence>
<feature type="binding site" evidence="8">
    <location>
        <position position="96"/>
    </location>
    <ligand>
        <name>Fe cation</name>
        <dbReference type="ChEBI" id="CHEBI:24875"/>
    </ligand>
</feature>
<proteinExistence type="inferred from homology"/>
<evidence type="ECO:0000256" key="1">
    <source>
        <dbReference type="ARBA" id="ARBA00007957"/>
    </source>
</evidence>
<sequence length="157" mass="17382">MQPCHHSSLDHELDAAAQWCLSRGEKLTDQRREVLALLLAASGSMKAYDLLAEIQKQKPTAAPPTVYRALDFLVSAGLAHKLDSTNSFVACRDFEHPHHGLMLICNRCHSVKELTDERIEARLLEDAAVHGFQVATQDIEVRGLCQRCSLAEHAEAA</sequence>
<dbReference type="InterPro" id="IPR036388">
    <property type="entry name" value="WH-like_DNA-bd_sf"/>
</dbReference>
<dbReference type="GO" id="GO:0005829">
    <property type="term" value="C:cytosol"/>
    <property type="evidence" value="ECO:0007669"/>
    <property type="project" value="TreeGrafter"/>
</dbReference>
<evidence type="ECO:0000313" key="11">
    <source>
        <dbReference type="Proteomes" id="UP000317550"/>
    </source>
</evidence>
<dbReference type="KEGG" id="cari:FNU76_15345"/>
<dbReference type="Gene3D" id="3.30.1490.190">
    <property type="match status" value="1"/>
</dbReference>
<evidence type="ECO:0000256" key="6">
    <source>
        <dbReference type="ARBA" id="ARBA00023163"/>
    </source>
</evidence>
<dbReference type="GO" id="GO:0008270">
    <property type="term" value="F:zinc ion binding"/>
    <property type="evidence" value="ECO:0007669"/>
    <property type="project" value="TreeGrafter"/>
</dbReference>